<evidence type="ECO:0000256" key="1">
    <source>
        <dbReference type="ARBA" id="ARBA00009981"/>
    </source>
</evidence>
<dbReference type="Pfam" id="PF02604">
    <property type="entry name" value="PhdYeFM_antitox"/>
    <property type="match status" value="1"/>
</dbReference>
<comment type="similarity">
    <text evidence="1">Belongs to the phD/YefM antitoxin family.</text>
</comment>
<reference evidence="2" key="1">
    <citation type="journal article" date="2015" name="Nature">
        <title>Complex archaea that bridge the gap between prokaryotes and eukaryotes.</title>
        <authorList>
            <person name="Spang A."/>
            <person name="Saw J.H."/>
            <person name="Jorgensen S.L."/>
            <person name="Zaremba-Niedzwiedzka K."/>
            <person name="Martijn J."/>
            <person name="Lind A.E."/>
            <person name="van Eijk R."/>
            <person name="Schleper C."/>
            <person name="Guy L."/>
            <person name="Ettema T.J."/>
        </authorList>
    </citation>
    <scope>NUCLEOTIDE SEQUENCE</scope>
</reference>
<dbReference type="PANTHER" id="PTHR35377">
    <property type="entry name" value="ANTITOXIN VAPB49-RELATED-RELATED"/>
    <property type="match status" value="1"/>
</dbReference>
<protein>
    <recommendedName>
        <fullName evidence="3">Antitoxin</fullName>
    </recommendedName>
</protein>
<evidence type="ECO:0008006" key="3">
    <source>
        <dbReference type="Google" id="ProtNLM"/>
    </source>
</evidence>
<dbReference type="PANTHER" id="PTHR35377:SF8">
    <property type="entry name" value="ANTITOXIN VAPB22"/>
    <property type="match status" value="1"/>
</dbReference>
<dbReference type="NCBIfam" id="TIGR01552">
    <property type="entry name" value="phd_fam"/>
    <property type="match status" value="1"/>
</dbReference>
<dbReference type="AlphaFoldDB" id="A0A0F9H7L7"/>
<accession>A0A0F9H7L7</accession>
<comment type="caution">
    <text evidence="2">The sequence shown here is derived from an EMBL/GenBank/DDBJ whole genome shotgun (WGS) entry which is preliminary data.</text>
</comment>
<organism evidence="2">
    <name type="scientific">marine sediment metagenome</name>
    <dbReference type="NCBI Taxonomy" id="412755"/>
    <lineage>
        <taxon>unclassified sequences</taxon>
        <taxon>metagenomes</taxon>
        <taxon>ecological metagenomes</taxon>
    </lineage>
</organism>
<evidence type="ECO:0000313" key="2">
    <source>
        <dbReference type="EMBL" id="KKL98971.1"/>
    </source>
</evidence>
<dbReference type="SUPFAM" id="SSF143120">
    <property type="entry name" value="YefM-like"/>
    <property type="match status" value="1"/>
</dbReference>
<dbReference type="InterPro" id="IPR051416">
    <property type="entry name" value="phD-YefM_TA_antitoxins"/>
</dbReference>
<dbReference type="InterPro" id="IPR006442">
    <property type="entry name" value="Antitoxin_Phd/YefM"/>
</dbReference>
<dbReference type="EMBL" id="LAZR01017785">
    <property type="protein sequence ID" value="KKL98971.1"/>
    <property type="molecule type" value="Genomic_DNA"/>
</dbReference>
<dbReference type="Gene3D" id="3.40.1620.10">
    <property type="entry name" value="YefM-like domain"/>
    <property type="match status" value="1"/>
</dbReference>
<name>A0A0F9H7L7_9ZZZZ</name>
<dbReference type="InterPro" id="IPR036165">
    <property type="entry name" value="YefM-like_sf"/>
</dbReference>
<proteinExistence type="inferred from homology"/>
<sequence>MITIAVSDFRAHIQKYLGYISRGEEIVITSRGKEIARIIPPENKIDSARKRLKELAKTAVLKNVIDPISVSWKSLT</sequence>
<gene>
    <name evidence="2" type="ORF">LCGC14_1819070</name>
</gene>